<evidence type="ECO:0000256" key="6">
    <source>
        <dbReference type="ARBA" id="ARBA00023136"/>
    </source>
</evidence>
<feature type="transmembrane region" description="Helical" evidence="7">
    <location>
        <begin position="179"/>
        <end position="199"/>
    </location>
</feature>
<dbReference type="InterPro" id="IPR006037">
    <property type="entry name" value="RCK_C"/>
</dbReference>
<dbReference type="InterPro" id="IPR004680">
    <property type="entry name" value="Cit_transptr-like_dom"/>
</dbReference>
<feature type="transmembrane region" description="Helical" evidence="7">
    <location>
        <begin position="447"/>
        <end position="471"/>
    </location>
</feature>
<feature type="transmembrane region" description="Helical" evidence="7">
    <location>
        <begin position="483"/>
        <end position="501"/>
    </location>
</feature>
<dbReference type="InterPro" id="IPR031312">
    <property type="entry name" value="Na/sul_symport_CS"/>
</dbReference>
<accession>A0AAW3ZM40</accession>
<dbReference type="Proteomes" id="UP000613768">
    <property type="component" value="Unassembled WGS sequence"/>
</dbReference>
<feature type="domain" description="RCK C-terminal" evidence="8">
    <location>
        <begin position="205"/>
        <end position="288"/>
    </location>
</feature>
<evidence type="ECO:0000313" key="9">
    <source>
        <dbReference type="EMBL" id="MBD8525476.1"/>
    </source>
</evidence>
<dbReference type="InterPro" id="IPR051679">
    <property type="entry name" value="DASS-Related_Transporters"/>
</dbReference>
<evidence type="ECO:0000256" key="1">
    <source>
        <dbReference type="ARBA" id="ARBA00004141"/>
    </source>
</evidence>
<proteinExistence type="predicted"/>
<keyword evidence="3 7" id="KW-0812">Transmembrane</keyword>
<sequence length="588" mass="63241">MPIEALLTLTVLLATVLLFVSERLPVDVVALLSLSALLLLGLVKPEQALSGFASEATVTVAAMFVLSAALSRNGALRVVSRLLSRLQNASMFTLVTMLCLAAMSAFVNNTAAVAVFLPVVLMVAARNRFSASKVLIPMSYAAQMGGVCTLIGTSTNLLVNSIAHDLGHPGFTLFEFAPLGLACAVAGVVYIMTIGRWLLPSHRQAELTDTYGLAKYITELRVQEGSPLIGQSVSDAKLGERFGVYVLELLRGEEEVWSPRAQKLQEGDTLLARGDWPNLTQMREEYKLDLQPEFRLRDSSFASSELVLTETMVAPGSRFAGHSLGELDFQWHYNASVLAIQRRSGIVRSKLRDVRLQLGDILLMLAPASEMPFLRSNANLIVLSEREDEASSSRRAWWSIAVMAGVVGAAALLDMPIVVSALIGCVALMLLRCIDPEDAYEAIDWRVIMLLAGVLPLGIALQQSGAASILVGAVLDVLGREDPLIVLAGIYLLTAVLTEAMSNNAAAVLLAPIAFASAVSLGVSPTPFLIAVAFAASTSFATPVGYQTNTMVYNVGGYRFSDFLRIGLPLNLLFWGLAVWLIPKIFPF</sequence>
<keyword evidence="2" id="KW-0813">Transport</keyword>
<dbReference type="PROSITE" id="PS51202">
    <property type="entry name" value="RCK_C"/>
    <property type="match status" value="2"/>
</dbReference>
<comment type="subcellular location">
    <subcellularLocation>
        <location evidence="1">Membrane</location>
        <topology evidence="1">Multi-pass membrane protein</topology>
    </subcellularLocation>
</comment>
<feature type="transmembrane region" description="Helical" evidence="7">
    <location>
        <begin position="141"/>
        <end position="159"/>
    </location>
</feature>
<dbReference type="Pfam" id="PF02080">
    <property type="entry name" value="TrkA_C"/>
    <property type="match status" value="2"/>
</dbReference>
<evidence type="ECO:0000256" key="3">
    <source>
        <dbReference type="ARBA" id="ARBA00022692"/>
    </source>
</evidence>
<dbReference type="EMBL" id="JACYTR010000009">
    <property type="protein sequence ID" value="MBD8525476.1"/>
    <property type="molecule type" value="Genomic_DNA"/>
</dbReference>
<reference evidence="9 10" key="1">
    <citation type="submission" date="2020-09" db="EMBL/GenBank/DDBJ databases">
        <title>Pseudoxanthomonas sp. CAU 1598 isolated from sand of Yaerae Beach.</title>
        <authorList>
            <person name="Kim W."/>
        </authorList>
    </citation>
    <scope>NUCLEOTIDE SEQUENCE [LARGE SCALE GENOMIC DNA]</scope>
    <source>
        <strain evidence="9 10">CAU 1598</strain>
    </source>
</reference>
<evidence type="ECO:0000256" key="2">
    <source>
        <dbReference type="ARBA" id="ARBA00022448"/>
    </source>
</evidence>
<dbReference type="GO" id="GO:0006813">
    <property type="term" value="P:potassium ion transport"/>
    <property type="evidence" value="ECO:0007669"/>
    <property type="project" value="InterPro"/>
</dbReference>
<dbReference type="GO" id="GO:0005886">
    <property type="term" value="C:plasma membrane"/>
    <property type="evidence" value="ECO:0007669"/>
    <property type="project" value="TreeGrafter"/>
</dbReference>
<keyword evidence="6 7" id="KW-0472">Membrane</keyword>
<feature type="transmembrane region" description="Helical" evidence="7">
    <location>
        <begin position="563"/>
        <end position="582"/>
    </location>
</feature>
<dbReference type="GO" id="GO:0008324">
    <property type="term" value="F:monoatomic cation transmembrane transporter activity"/>
    <property type="evidence" value="ECO:0007669"/>
    <property type="project" value="InterPro"/>
</dbReference>
<feature type="transmembrane region" description="Helical" evidence="7">
    <location>
        <begin position="419"/>
        <end position="435"/>
    </location>
</feature>
<evidence type="ECO:0000256" key="7">
    <source>
        <dbReference type="SAM" id="Phobius"/>
    </source>
</evidence>
<dbReference type="CDD" id="cd01115">
    <property type="entry name" value="SLC13_permease"/>
    <property type="match status" value="1"/>
</dbReference>
<dbReference type="Pfam" id="PF03600">
    <property type="entry name" value="CitMHS"/>
    <property type="match status" value="1"/>
</dbReference>
<dbReference type="AlphaFoldDB" id="A0AAW3ZM40"/>
<dbReference type="PROSITE" id="PS01271">
    <property type="entry name" value="NA_SULFATE"/>
    <property type="match status" value="1"/>
</dbReference>
<dbReference type="Gene3D" id="3.30.70.1450">
    <property type="entry name" value="Regulator of K+ conductance, C-terminal domain"/>
    <property type="match status" value="2"/>
</dbReference>
<name>A0AAW3ZM40_9GAMM</name>
<dbReference type="InterPro" id="IPR036721">
    <property type="entry name" value="RCK_C_sf"/>
</dbReference>
<feature type="transmembrane region" description="Helical" evidence="7">
    <location>
        <begin position="111"/>
        <end position="129"/>
    </location>
</feature>
<feature type="transmembrane region" description="Helical" evidence="7">
    <location>
        <begin position="396"/>
        <end position="413"/>
    </location>
</feature>
<dbReference type="RefSeq" id="WP_192028821.1">
    <property type="nucleotide sequence ID" value="NZ_JACYTR010000009.1"/>
</dbReference>
<protein>
    <submittedName>
        <fullName evidence="9">SLC13 family permease</fullName>
    </submittedName>
</protein>
<gene>
    <name evidence="9" type="ORF">IFO71_06940</name>
</gene>
<evidence type="ECO:0000313" key="10">
    <source>
        <dbReference type="Proteomes" id="UP000613768"/>
    </source>
</evidence>
<keyword evidence="5 7" id="KW-1133">Transmembrane helix</keyword>
<evidence type="ECO:0000259" key="8">
    <source>
        <dbReference type="PROSITE" id="PS51202"/>
    </source>
</evidence>
<evidence type="ECO:0000256" key="5">
    <source>
        <dbReference type="ARBA" id="ARBA00022989"/>
    </source>
</evidence>
<dbReference type="PANTHER" id="PTHR43652:SF2">
    <property type="entry name" value="BASIC AMINO ACID ANTIPORTER YFCC-RELATED"/>
    <property type="match status" value="1"/>
</dbReference>
<comment type="caution">
    <text evidence="9">The sequence shown here is derived from an EMBL/GenBank/DDBJ whole genome shotgun (WGS) entry which is preliminary data.</text>
</comment>
<organism evidence="9 10">
    <name type="scientific">Pseudomarimonas arenosa</name>
    <dbReference type="NCBI Taxonomy" id="2774145"/>
    <lineage>
        <taxon>Bacteria</taxon>
        <taxon>Pseudomonadati</taxon>
        <taxon>Pseudomonadota</taxon>
        <taxon>Gammaproteobacteria</taxon>
        <taxon>Lysobacterales</taxon>
        <taxon>Lysobacteraceae</taxon>
        <taxon>Pseudomarimonas</taxon>
    </lineage>
</organism>
<feature type="transmembrane region" description="Helical" evidence="7">
    <location>
        <begin position="49"/>
        <end position="70"/>
    </location>
</feature>
<feature type="domain" description="RCK C-terminal" evidence="8">
    <location>
        <begin position="296"/>
        <end position="380"/>
    </location>
</feature>
<keyword evidence="4" id="KW-0677">Repeat</keyword>
<feature type="transmembrane region" description="Helical" evidence="7">
    <location>
        <begin position="508"/>
        <end position="536"/>
    </location>
</feature>
<dbReference type="PANTHER" id="PTHR43652">
    <property type="entry name" value="BASIC AMINO ACID ANTIPORTER YFCC-RELATED"/>
    <property type="match status" value="1"/>
</dbReference>
<evidence type="ECO:0000256" key="4">
    <source>
        <dbReference type="ARBA" id="ARBA00022737"/>
    </source>
</evidence>
<keyword evidence="10" id="KW-1185">Reference proteome</keyword>
<dbReference type="SUPFAM" id="SSF116726">
    <property type="entry name" value="TrkA C-terminal domain-like"/>
    <property type="match status" value="2"/>
</dbReference>